<dbReference type="RefSeq" id="WP_143489747.1">
    <property type="nucleotide sequence ID" value="NZ_VJOY01000016.1"/>
</dbReference>
<feature type="chain" id="PRO_5022201157" description="Lipoprotein" evidence="1">
    <location>
        <begin position="20"/>
        <end position="147"/>
    </location>
</feature>
<protein>
    <recommendedName>
        <fullName evidence="4">Lipoprotein</fullName>
    </recommendedName>
</protein>
<comment type="caution">
    <text evidence="2">The sequence shown here is derived from an EMBL/GenBank/DDBJ whole genome shotgun (WGS) entry which is preliminary data.</text>
</comment>
<organism evidence="2 3">
    <name type="scientific">Pseudomonas mangiferae</name>
    <dbReference type="NCBI Taxonomy" id="2593654"/>
    <lineage>
        <taxon>Bacteria</taxon>
        <taxon>Pseudomonadati</taxon>
        <taxon>Pseudomonadota</taxon>
        <taxon>Gammaproteobacteria</taxon>
        <taxon>Pseudomonadales</taxon>
        <taxon>Pseudomonadaceae</taxon>
        <taxon>Pseudomonas</taxon>
    </lineage>
</organism>
<dbReference type="Proteomes" id="UP000315235">
    <property type="component" value="Unassembled WGS sequence"/>
</dbReference>
<evidence type="ECO:0000313" key="3">
    <source>
        <dbReference type="Proteomes" id="UP000315235"/>
    </source>
</evidence>
<dbReference type="PROSITE" id="PS51257">
    <property type="entry name" value="PROKAR_LIPOPROTEIN"/>
    <property type="match status" value="1"/>
</dbReference>
<evidence type="ECO:0008006" key="4">
    <source>
        <dbReference type="Google" id="ProtNLM"/>
    </source>
</evidence>
<evidence type="ECO:0000313" key="2">
    <source>
        <dbReference type="EMBL" id="TRX73333.1"/>
    </source>
</evidence>
<gene>
    <name evidence="2" type="ORF">FM069_17890</name>
</gene>
<proteinExistence type="predicted"/>
<keyword evidence="1" id="KW-0732">Signal</keyword>
<dbReference type="EMBL" id="VJOY01000016">
    <property type="protein sequence ID" value="TRX73333.1"/>
    <property type="molecule type" value="Genomic_DNA"/>
</dbReference>
<reference evidence="2 3" key="1">
    <citation type="submission" date="2019-07" db="EMBL/GenBank/DDBJ databases">
        <title>Pseudomonas mangiferae sp. nov., isolated from bark of mango tree in Thailand.</title>
        <authorList>
            <person name="Srisuk N."/>
            <person name="Anurat P."/>
        </authorList>
    </citation>
    <scope>NUCLEOTIDE SEQUENCE [LARGE SCALE GENOMIC DNA]</scope>
    <source>
        <strain evidence="2 3">DMKU_BBB3-04</strain>
    </source>
</reference>
<name>A0A553GV21_9PSED</name>
<evidence type="ECO:0000256" key="1">
    <source>
        <dbReference type="SAM" id="SignalP"/>
    </source>
</evidence>
<feature type="signal peptide" evidence="1">
    <location>
        <begin position="1"/>
        <end position="19"/>
    </location>
</feature>
<keyword evidence="3" id="KW-1185">Reference proteome</keyword>
<dbReference type="AlphaFoldDB" id="A0A553GV21"/>
<dbReference type="OrthoDB" id="9929645at2"/>
<sequence>MRAIVLGVLVAMMSGCVGVITMHNPTRTYTGEAVKPGGRGYCCSGSETVTRRADVEAAWGVPDRAWHEGGREFWRYRQPDLTWAAIMPVLIVPLPLGIPTGYNATTFAFEGDRLVSAQAAEREGLIALCGLFLNDENPDLHVGCFAD</sequence>
<accession>A0A553GV21</accession>